<dbReference type="PANTHER" id="PTHR35526:SF3">
    <property type="entry name" value="ANTI-SIGMA-F FACTOR RSBW"/>
    <property type="match status" value="1"/>
</dbReference>
<dbReference type="PANTHER" id="PTHR35526">
    <property type="entry name" value="ANTI-SIGMA-F FACTOR RSBW-RELATED"/>
    <property type="match status" value="1"/>
</dbReference>
<dbReference type="InterPro" id="IPR050267">
    <property type="entry name" value="Anti-sigma-factor_SerPK"/>
</dbReference>
<keyword evidence="1" id="KW-0418">Kinase</keyword>
<sequence length="105" mass="11159">MLSTAGVALSLELVASEYGTSALWHSASGLPGGRIRAELAVGGEGVRISVQDDGPDPSGEGWDADRLDEHGRGLVLVEACADRSGEYTTPEGRHVMWALLTERRR</sequence>
<dbReference type="RefSeq" id="WP_197010171.1">
    <property type="nucleotide sequence ID" value="NZ_BAABES010000006.1"/>
</dbReference>
<dbReference type="Gene3D" id="3.30.565.10">
    <property type="entry name" value="Histidine kinase-like ATPase, C-terminal domain"/>
    <property type="match status" value="1"/>
</dbReference>
<dbReference type="EMBL" id="JADOUA010000001">
    <property type="protein sequence ID" value="MBG6087283.1"/>
    <property type="molecule type" value="Genomic_DNA"/>
</dbReference>
<accession>A0A931DES2</accession>
<dbReference type="SUPFAM" id="SSF55874">
    <property type="entry name" value="ATPase domain of HSP90 chaperone/DNA topoisomerase II/histidine kinase"/>
    <property type="match status" value="1"/>
</dbReference>
<protein>
    <submittedName>
        <fullName evidence="3">Anti-sigma regulatory factor (Ser/Thr protein kinase)</fullName>
    </submittedName>
</protein>
<dbReference type="GO" id="GO:0004674">
    <property type="term" value="F:protein serine/threonine kinase activity"/>
    <property type="evidence" value="ECO:0007669"/>
    <property type="project" value="UniProtKB-KW"/>
</dbReference>
<gene>
    <name evidence="3" type="ORF">IW256_001396</name>
</gene>
<reference evidence="3" key="1">
    <citation type="submission" date="2020-11" db="EMBL/GenBank/DDBJ databases">
        <title>Sequencing the genomes of 1000 actinobacteria strains.</title>
        <authorList>
            <person name="Klenk H.-P."/>
        </authorList>
    </citation>
    <scope>NUCLEOTIDE SEQUENCE</scope>
    <source>
        <strain evidence="3">DSM 43175</strain>
    </source>
</reference>
<evidence type="ECO:0000256" key="1">
    <source>
        <dbReference type="ARBA" id="ARBA00022527"/>
    </source>
</evidence>
<name>A0A931DES2_9ACTN</name>
<dbReference type="InterPro" id="IPR003594">
    <property type="entry name" value="HATPase_dom"/>
</dbReference>
<evidence type="ECO:0000313" key="4">
    <source>
        <dbReference type="Proteomes" id="UP000614047"/>
    </source>
</evidence>
<dbReference type="InterPro" id="IPR036890">
    <property type="entry name" value="HATPase_C_sf"/>
</dbReference>
<keyword evidence="4" id="KW-1185">Reference proteome</keyword>
<organism evidence="3 4">
    <name type="scientific">Actinomadura viridis</name>
    <dbReference type="NCBI Taxonomy" id="58110"/>
    <lineage>
        <taxon>Bacteria</taxon>
        <taxon>Bacillati</taxon>
        <taxon>Actinomycetota</taxon>
        <taxon>Actinomycetes</taxon>
        <taxon>Streptosporangiales</taxon>
        <taxon>Thermomonosporaceae</taxon>
        <taxon>Actinomadura</taxon>
    </lineage>
</organism>
<keyword evidence="1" id="KW-0723">Serine/threonine-protein kinase</keyword>
<comment type="caution">
    <text evidence="3">The sequence shown here is derived from an EMBL/GenBank/DDBJ whole genome shotgun (WGS) entry which is preliminary data.</text>
</comment>
<dbReference type="Pfam" id="PF13581">
    <property type="entry name" value="HATPase_c_2"/>
    <property type="match status" value="1"/>
</dbReference>
<dbReference type="CDD" id="cd16936">
    <property type="entry name" value="HATPase_RsbW-like"/>
    <property type="match status" value="1"/>
</dbReference>
<evidence type="ECO:0000259" key="2">
    <source>
        <dbReference type="Pfam" id="PF13581"/>
    </source>
</evidence>
<dbReference type="AlphaFoldDB" id="A0A931DES2"/>
<evidence type="ECO:0000313" key="3">
    <source>
        <dbReference type="EMBL" id="MBG6087283.1"/>
    </source>
</evidence>
<dbReference type="Proteomes" id="UP000614047">
    <property type="component" value="Unassembled WGS sequence"/>
</dbReference>
<feature type="domain" description="Histidine kinase/HSP90-like ATPase" evidence="2">
    <location>
        <begin position="10"/>
        <end position="95"/>
    </location>
</feature>
<proteinExistence type="predicted"/>
<keyword evidence="1" id="KW-0808">Transferase</keyword>